<evidence type="ECO:0000256" key="4">
    <source>
        <dbReference type="ARBA" id="ARBA00023015"/>
    </source>
</evidence>
<keyword evidence="4" id="KW-0805">Transcription regulation</keyword>
<evidence type="ECO:0000256" key="7">
    <source>
        <dbReference type="ARBA" id="ARBA00023242"/>
    </source>
</evidence>
<dbReference type="SMART" id="SM00066">
    <property type="entry name" value="GAL4"/>
    <property type="match status" value="1"/>
</dbReference>
<name>A0AA39GL44_SARSR</name>
<dbReference type="InterPro" id="IPR036864">
    <property type="entry name" value="Zn2-C6_fun-type_DNA-bd_sf"/>
</dbReference>
<accession>A0AA39GL44</accession>
<comment type="caution">
    <text evidence="10">The sequence shown here is derived from an EMBL/GenBank/DDBJ whole genome shotgun (WGS) entry which is preliminary data.</text>
</comment>
<organism evidence="10 11">
    <name type="scientific">Sarocladium strictum</name>
    <name type="common">Black bundle disease fungus</name>
    <name type="synonym">Acremonium strictum</name>
    <dbReference type="NCBI Taxonomy" id="5046"/>
    <lineage>
        <taxon>Eukaryota</taxon>
        <taxon>Fungi</taxon>
        <taxon>Dikarya</taxon>
        <taxon>Ascomycota</taxon>
        <taxon>Pezizomycotina</taxon>
        <taxon>Sordariomycetes</taxon>
        <taxon>Hypocreomycetidae</taxon>
        <taxon>Hypocreales</taxon>
        <taxon>Sarocladiaceae</taxon>
        <taxon>Sarocladium</taxon>
    </lineage>
</organism>
<dbReference type="InterPro" id="IPR007219">
    <property type="entry name" value="XnlR_reg_dom"/>
</dbReference>
<protein>
    <recommendedName>
        <fullName evidence="9">Zn(2)-C6 fungal-type domain-containing protein</fullName>
    </recommendedName>
</protein>
<dbReference type="GO" id="GO:0003677">
    <property type="term" value="F:DNA binding"/>
    <property type="evidence" value="ECO:0007669"/>
    <property type="project" value="UniProtKB-KW"/>
</dbReference>
<keyword evidence="11" id="KW-1185">Reference proteome</keyword>
<evidence type="ECO:0000256" key="5">
    <source>
        <dbReference type="ARBA" id="ARBA00023125"/>
    </source>
</evidence>
<proteinExistence type="predicted"/>
<dbReference type="SUPFAM" id="SSF57701">
    <property type="entry name" value="Zn2/Cys6 DNA-binding domain"/>
    <property type="match status" value="1"/>
</dbReference>
<evidence type="ECO:0000256" key="1">
    <source>
        <dbReference type="ARBA" id="ARBA00004123"/>
    </source>
</evidence>
<keyword evidence="3" id="KW-0862">Zinc</keyword>
<gene>
    <name evidence="10" type="ORF">NLU13_2568</name>
</gene>
<feature type="domain" description="Zn(2)-C6 fungal-type" evidence="9">
    <location>
        <begin position="17"/>
        <end position="47"/>
    </location>
</feature>
<comment type="subcellular location">
    <subcellularLocation>
        <location evidence="1">Nucleus</location>
    </subcellularLocation>
</comment>
<feature type="region of interest" description="Disordered" evidence="8">
    <location>
        <begin position="94"/>
        <end position="116"/>
    </location>
</feature>
<keyword evidence="7" id="KW-0539">Nucleus</keyword>
<dbReference type="SMART" id="SM00906">
    <property type="entry name" value="Fungal_trans"/>
    <property type="match status" value="1"/>
</dbReference>
<dbReference type="GO" id="GO:0006351">
    <property type="term" value="P:DNA-templated transcription"/>
    <property type="evidence" value="ECO:0007669"/>
    <property type="project" value="InterPro"/>
</dbReference>
<dbReference type="InterPro" id="IPR051615">
    <property type="entry name" value="Transcr_Regulatory_Elem"/>
</dbReference>
<dbReference type="InterPro" id="IPR001138">
    <property type="entry name" value="Zn2Cys6_DnaBD"/>
</dbReference>
<evidence type="ECO:0000313" key="11">
    <source>
        <dbReference type="Proteomes" id="UP001175261"/>
    </source>
</evidence>
<dbReference type="PANTHER" id="PTHR31313:SF83">
    <property type="entry name" value="ZN(II)2CYS6 TRANSCRIPTION FACTOR (EUROFUNG)"/>
    <property type="match status" value="1"/>
</dbReference>
<dbReference type="CDD" id="cd12148">
    <property type="entry name" value="fungal_TF_MHR"/>
    <property type="match status" value="1"/>
</dbReference>
<dbReference type="Pfam" id="PF00172">
    <property type="entry name" value="Zn_clus"/>
    <property type="match status" value="1"/>
</dbReference>
<dbReference type="EMBL" id="JAPDFR010000002">
    <property type="protein sequence ID" value="KAK0388991.1"/>
    <property type="molecule type" value="Genomic_DNA"/>
</dbReference>
<evidence type="ECO:0000259" key="9">
    <source>
        <dbReference type="PROSITE" id="PS50048"/>
    </source>
</evidence>
<dbReference type="Pfam" id="PF04082">
    <property type="entry name" value="Fungal_trans"/>
    <property type="match status" value="1"/>
</dbReference>
<keyword evidence="2" id="KW-0479">Metal-binding</keyword>
<dbReference type="PROSITE" id="PS00463">
    <property type="entry name" value="ZN2_CY6_FUNGAL_1"/>
    <property type="match status" value="1"/>
</dbReference>
<evidence type="ECO:0000256" key="8">
    <source>
        <dbReference type="SAM" id="MobiDB-lite"/>
    </source>
</evidence>
<dbReference type="CDD" id="cd00067">
    <property type="entry name" value="GAL4"/>
    <property type="match status" value="1"/>
</dbReference>
<evidence type="ECO:0000256" key="2">
    <source>
        <dbReference type="ARBA" id="ARBA00022723"/>
    </source>
</evidence>
<dbReference type="Proteomes" id="UP001175261">
    <property type="component" value="Unassembled WGS sequence"/>
</dbReference>
<dbReference type="Gene3D" id="4.10.240.10">
    <property type="entry name" value="Zn(2)-C6 fungal-type DNA-binding domain"/>
    <property type="match status" value="1"/>
</dbReference>
<evidence type="ECO:0000256" key="3">
    <source>
        <dbReference type="ARBA" id="ARBA00022833"/>
    </source>
</evidence>
<dbReference type="AlphaFoldDB" id="A0AA39GL44"/>
<dbReference type="PANTHER" id="PTHR31313">
    <property type="entry name" value="TY1 ENHANCER ACTIVATOR"/>
    <property type="match status" value="1"/>
</dbReference>
<keyword evidence="6" id="KW-0804">Transcription</keyword>
<keyword evidence="5" id="KW-0238">DNA-binding</keyword>
<dbReference type="PRINTS" id="PR00755">
    <property type="entry name" value="AFLATOXINBRP"/>
</dbReference>
<dbReference type="PROSITE" id="PS50048">
    <property type="entry name" value="ZN2_CY6_FUNGAL_2"/>
    <property type="match status" value="1"/>
</dbReference>
<dbReference type="GO" id="GO:0000981">
    <property type="term" value="F:DNA-binding transcription factor activity, RNA polymerase II-specific"/>
    <property type="evidence" value="ECO:0007669"/>
    <property type="project" value="InterPro"/>
</dbReference>
<evidence type="ECO:0000313" key="10">
    <source>
        <dbReference type="EMBL" id="KAK0388991.1"/>
    </source>
</evidence>
<sequence>MSSLKLSAEKNRRVAVACSACRVKRVRCEGTKPACRRCVDNGILCEYQYRENKRKPPSKRFVESLQARIKVLEAQLSSLGKDTVELFQNEDGHIPGAEAESSAESDLSDNERDGSPTHDFVREIVHTYGSLTLDDNGQLRYFGPQSNFNLLHSYIEPNDKQSIPDAQDHGCAPRIWITPEIQLPIELQEELLDLFFCWQNPWLYIVEKEIFLRDFRSTDRTRYCTPLLLLAIFSVAARYSDRPEIRSDPGDPNTAGDAFAQAAKRLFLSECEKPTVTTVQAAGLLAIRWMAENKEPAGWLYTGMATRMAYNIGLNVDSQKWLKSGLITEEDAEVRKVAWYGCWTLDKLFCLHLGRSGTVPDRDVTCGKPSLTNWAEFEPWTSDLSGSTELFGAHARIASTAHYMTDHLSLVLHALDLIYAPNSKLSSIEIDALVSKTDLATNTFWSSLPSYLRLPSTSRTPALPHIYQLHIQYHVAQILLHRPFIAKNQNRARSSKFVLDVDNMHLKLCRDSASEIVKLLRVYKYHYSLRLVSVGTVSHTFTAAIIHLMDAMSGDLTIQRQSNEKLRFCIFALQEMETAWSWSFRARRAIQILASAWLTRGSESHASPSSAVAGPHAAAVSAASPPAEQIPCAASPGADAGAGAGLMPLGSPATLSEFERQMGSSSMPEFSATDDLDWIFNVNGSANGAFDGLEDWQSWDETDRWLSMAAQNTFATTDMEPYQG</sequence>
<reference evidence="10" key="1">
    <citation type="submission" date="2022-10" db="EMBL/GenBank/DDBJ databases">
        <title>Determination and structural analysis of whole genome sequence of Sarocladium strictum F4-1.</title>
        <authorList>
            <person name="Hu L."/>
            <person name="Jiang Y."/>
        </authorList>
    </citation>
    <scope>NUCLEOTIDE SEQUENCE</scope>
    <source>
        <strain evidence="10">F4-1</strain>
    </source>
</reference>
<dbReference type="GO" id="GO:0005634">
    <property type="term" value="C:nucleus"/>
    <property type="evidence" value="ECO:0007669"/>
    <property type="project" value="UniProtKB-SubCell"/>
</dbReference>
<dbReference type="GO" id="GO:0008270">
    <property type="term" value="F:zinc ion binding"/>
    <property type="evidence" value="ECO:0007669"/>
    <property type="project" value="InterPro"/>
</dbReference>
<evidence type="ECO:0000256" key="6">
    <source>
        <dbReference type="ARBA" id="ARBA00023163"/>
    </source>
</evidence>